<name>A0ABX8YD85_ANETH</name>
<dbReference type="Pfam" id="PF01609">
    <property type="entry name" value="DDE_Tnp_1"/>
    <property type="match status" value="1"/>
</dbReference>
<dbReference type="GeneID" id="97140583"/>
<proteinExistence type="predicted"/>
<sequence>MVQQVLRCGDCVIPYDFKRYESKKQSKIQLACELVANLPRCSQKKYLLIDTWYPAKSVLETAAQSGCHVISGLKTNRIFYPQGIRQSLKEFANHIRESDTDLVTVGHTSYRVYRYEGKLNMVENAVVLLCWDAAESLTLKNMRAFLSTDISLSSEQILSYYSKRWVIETYFRTIKGNFSFDRYQVRSTKAIHRFWTLLSFTAAFCILTVHATLLDGLQRWRVKKSQSWIEFVYRAARAGESLDFIQKQLQAA</sequence>
<feature type="domain" description="Transposase IS4-like" evidence="2">
    <location>
        <begin position="22"/>
        <end position="201"/>
    </location>
</feature>
<dbReference type="SUPFAM" id="SSF53098">
    <property type="entry name" value="Ribonuclease H-like"/>
    <property type="match status" value="1"/>
</dbReference>
<gene>
    <name evidence="3" type="ORF">K3F53_04310</name>
</gene>
<keyword evidence="1" id="KW-0812">Transmembrane</keyword>
<keyword evidence="4" id="KW-1185">Reference proteome</keyword>
<dbReference type="EMBL" id="CP080764">
    <property type="protein sequence ID" value="QYY43476.1"/>
    <property type="molecule type" value="Genomic_DNA"/>
</dbReference>
<evidence type="ECO:0000313" key="4">
    <source>
        <dbReference type="Proteomes" id="UP000826616"/>
    </source>
</evidence>
<dbReference type="InterPro" id="IPR002559">
    <property type="entry name" value="Transposase_11"/>
</dbReference>
<keyword evidence="1" id="KW-0472">Membrane</keyword>
<protein>
    <submittedName>
        <fullName evidence="3">Transposase</fullName>
    </submittedName>
</protein>
<dbReference type="Proteomes" id="UP000826616">
    <property type="component" value="Chromosome"/>
</dbReference>
<evidence type="ECO:0000259" key="2">
    <source>
        <dbReference type="Pfam" id="PF01609"/>
    </source>
</evidence>
<evidence type="ECO:0000256" key="1">
    <source>
        <dbReference type="SAM" id="Phobius"/>
    </source>
</evidence>
<dbReference type="InterPro" id="IPR012337">
    <property type="entry name" value="RNaseH-like_sf"/>
</dbReference>
<feature type="transmembrane region" description="Helical" evidence="1">
    <location>
        <begin position="194"/>
        <end position="214"/>
    </location>
</feature>
<organism evidence="3 4">
    <name type="scientific">Aneurinibacillus thermoaerophilus</name>
    <dbReference type="NCBI Taxonomy" id="143495"/>
    <lineage>
        <taxon>Bacteria</taxon>
        <taxon>Bacillati</taxon>
        <taxon>Bacillota</taxon>
        <taxon>Bacilli</taxon>
        <taxon>Bacillales</taxon>
        <taxon>Paenibacillaceae</taxon>
        <taxon>Aneurinibacillus group</taxon>
        <taxon>Aneurinibacillus</taxon>
    </lineage>
</organism>
<keyword evidence="1" id="KW-1133">Transmembrane helix</keyword>
<accession>A0ABX8YD85</accession>
<dbReference type="Gene3D" id="3.90.350.10">
    <property type="entry name" value="Transposase Inhibitor Protein From Tn5, Chain A, domain 1"/>
    <property type="match status" value="1"/>
</dbReference>
<dbReference type="RefSeq" id="WP_220559367.1">
    <property type="nucleotide sequence ID" value="NZ_CP080764.1"/>
</dbReference>
<reference evidence="3 4" key="1">
    <citation type="submission" date="2021-08" db="EMBL/GenBank/DDBJ databases">
        <title>Complete genome sequence of the strain Aneurinibacillus thermoaerophilus CCM 8960.</title>
        <authorList>
            <person name="Musilova J."/>
            <person name="Kourilova X."/>
            <person name="Pernicova I."/>
            <person name="Bezdicek M."/>
            <person name="Lengerova M."/>
            <person name="Obruca S."/>
            <person name="Sedlar K."/>
        </authorList>
    </citation>
    <scope>NUCLEOTIDE SEQUENCE [LARGE SCALE GENOMIC DNA]</scope>
    <source>
        <strain evidence="3 4">CCM 8960</strain>
    </source>
</reference>
<evidence type="ECO:0000313" key="3">
    <source>
        <dbReference type="EMBL" id="QYY43476.1"/>
    </source>
</evidence>